<sequence>MFEQQPFTQIAESVTKRDDTIYALVNCEKPGECQLLVRGVTTDFEGDTLADGSLIGPLSAYNAAVLRQRLPWLQPAVLGLQTSAGFGDRLGIATPGHVLATRGTGVAPIYAQQSVRENSRTGRTPQQVVDDAMWGVFHAGWQEPWGADADHLKTLEDIPPFVDAGYTFYTIDPGDYVDDAVETDDAETLRHKVEQLPWADLQTTLAETSERYQRAFELDDRTLTFTQEDLYKALAKYGGAVAHTARMARRLQQLQGQRPFEMEMSVDETGTTTALLEHFYIAAELKRLQVPFVSLAPRFVGRFEKGVGYIGDIAELTQNIGGHASIMRYFDNSYKLSLHTGSDKFEVYPLAMQATGGLVHLKTAGTSYLEALRLIASVDRPLFREIWDFTRDHYENDRRTYHVSAVLDETLPAERLTDEQLPELLNQFAPRQILHVTFGSVLDTYGTDLQRILHANLPGYYGYIQRHFDKHLAPFKQSTQK</sequence>
<dbReference type="EMBL" id="BNJJ01000003">
    <property type="protein sequence ID" value="GHO83104.1"/>
    <property type="molecule type" value="Genomic_DNA"/>
</dbReference>
<keyword evidence="2" id="KW-1185">Reference proteome</keyword>
<proteinExistence type="predicted"/>
<dbReference type="Pfam" id="PF16257">
    <property type="entry name" value="UxaE"/>
    <property type="match status" value="1"/>
</dbReference>
<dbReference type="Proteomes" id="UP000635565">
    <property type="component" value="Unassembled WGS sequence"/>
</dbReference>
<accession>A0ABQ3VB89</accession>
<reference evidence="1 2" key="1">
    <citation type="journal article" date="2021" name="Int. J. Syst. Evol. Microbiol.">
        <title>Reticulibacter mediterranei gen. nov., sp. nov., within the new family Reticulibacteraceae fam. nov., and Ktedonospora formicarum gen. nov., sp. nov., Ktedonobacter robiniae sp. nov., Dictyobacter formicarum sp. nov. and Dictyobacter arantiisoli sp. nov., belonging to the class Ktedonobacteria.</title>
        <authorList>
            <person name="Yabe S."/>
            <person name="Zheng Y."/>
            <person name="Wang C.M."/>
            <person name="Sakai Y."/>
            <person name="Abe K."/>
            <person name="Yokota A."/>
            <person name="Donadio S."/>
            <person name="Cavaletti L."/>
            <person name="Monciardini P."/>
        </authorList>
    </citation>
    <scope>NUCLEOTIDE SEQUENCE [LARGE SCALE GENOMIC DNA]</scope>
    <source>
        <strain evidence="1 2">SOSP1-9</strain>
    </source>
</reference>
<gene>
    <name evidence="1" type="ORF">KSZ_11100</name>
</gene>
<dbReference type="InterPro" id="IPR032586">
    <property type="entry name" value="UxaE"/>
</dbReference>
<comment type="caution">
    <text evidence="1">The sequence shown here is derived from an EMBL/GenBank/DDBJ whole genome shotgun (WGS) entry which is preliminary data.</text>
</comment>
<evidence type="ECO:0008006" key="3">
    <source>
        <dbReference type="Google" id="ProtNLM"/>
    </source>
</evidence>
<evidence type="ECO:0000313" key="1">
    <source>
        <dbReference type="EMBL" id="GHO83104.1"/>
    </source>
</evidence>
<protein>
    <recommendedName>
        <fullName evidence="3">Tagaturonate/fructuronate epimerase</fullName>
    </recommendedName>
</protein>
<name>A0ABQ3VB89_9CHLR</name>
<evidence type="ECO:0000313" key="2">
    <source>
        <dbReference type="Proteomes" id="UP000635565"/>
    </source>
</evidence>
<dbReference type="RefSeq" id="WP_201360753.1">
    <property type="nucleotide sequence ID" value="NZ_BNJJ01000003.1"/>
</dbReference>
<organism evidence="1 2">
    <name type="scientific">Dictyobacter formicarum</name>
    <dbReference type="NCBI Taxonomy" id="2778368"/>
    <lineage>
        <taxon>Bacteria</taxon>
        <taxon>Bacillati</taxon>
        <taxon>Chloroflexota</taxon>
        <taxon>Ktedonobacteria</taxon>
        <taxon>Ktedonobacterales</taxon>
        <taxon>Dictyobacteraceae</taxon>
        <taxon>Dictyobacter</taxon>
    </lineage>
</organism>